<evidence type="ECO:0000256" key="2">
    <source>
        <dbReference type="SAM" id="Phobius"/>
    </source>
</evidence>
<feature type="transmembrane region" description="Helical" evidence="2">
    <location>
        <begin position="188"/>
        <end position="208"/>
    </location>
</feature>
<dbReference type="Proteomes" id="UP000626109">
    <property type="component" value="Unassembled WGS sequence"/>
</dbReference>
<keyword evidence="2" id="KW-1133">Transmembrane helix</keyword>
<keyword evidence="2" id="KW-0472">Membrane</keyword>
<dbReference type="EMBL" id="CAJNNW010034872">
    <property type="protein sequence ID" value="CAE8724292.1"/>
    <property type="molecule type" value="Genomic_DNA"/>
</dbReference>
<name>A0A813LCR6_POLGL</name>
<evidence type="ECO:0000313" key="4">
    <source>
        <dbReference type="Proteomes" id="UP000626109"/>
    </source>
</evidence>
<gene>
    <name evidence="3" type="ORF">PGLA2088_LOCUS43633</name>
</gene>
<dbReference type="AlphaFoldDB" id="A0A813LCR6"/>
<sequence>MGQGSSGSAEKRPTSLVPTSTQLRRADLQSKWWALQASGAASTPLCLQAYGKQFSSLAERHCGQHHTEHQRCIRSKKLDPLNMSSWYPACGEPYELESACAVGLLQEVDKRCRPQLDRAAAVLSASSDQADPKLKEPLEALGKCMSQLLATKARPGMKQASVLYLLLLLLLVRVFFHAARFVAKGQEFVLLISFVESGILEISLLHAMPWQSRYVRSL</sequence>
<reference evidence="3" key="1">
    <citation type="submission" date="2021-02" db="EMBL/GenBank/DDBJ databases">
        <authorList>
            <person name="Dougan E. K."/>
            <person name="Rhodes N."/>
            <person name="Thang M."/>
            <person name="Chan C."/>
        </authorList>
    </citation>
    <scope>NUCLEOTIDE SEQUENCE</scope>
</reference>
<proteinExistence type="predicted"/>
<accession>A0A813LCR6</accession>
<organism evidence="3 4">
    <name type="scientific">Polarella glacialis</name>
    <name type="common">Dinoflagellate</name>
    <dbReference type="NCBI Taxonomy" id="89957"/>
    <lineage>
        <taxon>Eukaryota</taxon>
        <taxon>Sar</taxon>
        <taxon>Alveolata</taxon>
        <taxon>Dinophyceae</taxon>
        <taxon>Suessiales</taxon>
        <taxon>Suessiaceae</taxon>
        <taxon>Polarella</taxon>
    </lineage>
</organism>
<feature type="transmembrane region" description="Helical" evidence="2">
    <location>
        <begin position="162"/>
        <end position="182"/>
    </location>
</feature>
<feature type="region of interest" description="Disordered" evidence="1">
    <location>
        <begin position="1"/>
        <end position="20"/>
    </location>
</feature>
<protein>
    <submittedName>
        <fullName evidence="3">Uncharacterized protein</fullName>
    </submittedName>
</protein>
<comment type="caution">
    <text evidence="3">The sequence shown here is derived from an EMBL/GenBank/DDBJ whole genome shotgun (WGS) entry which is preliminary data.</text>
</comment>
<keyword evidence="2" id="KW-0812">Transmembrane</keyword>
<evidence type="ECO:0000313" key="3">
    <source>
        <dbReference type="EMBL" id="CAE8724292.1"/>
    </source>
</evidence>
<evidence type="ECO:0000256" key="1">
    <source>
        <dbReference type="SAM" id="MobiDB-lite"/>
    </source>
</evidence>